<dbReference type="PANTHER" id="PTHR12302">
    <property type="entry name" value="EBNA2 BINDING PROTEIN P100"/>
    <property type="match status" value="1"/>
</dbReference>
<dbReference type="InterPro" id="IPR016071">
    <property type="entry name" value="Staphylococal_nuclease_OB-fold"/>
</dbReference>
<feature type="domain" description="TNase-like" evidence="5">
    <location>
        <begin position="20"/>
        <end position="142"/>
    </location>
</feature>
<dbReference type="PANTHER" id="PTHR12302:SF3">
    <property type="entry name" value="SERINE_THREONINE-PROTEIN KINASE 31"/>
    <property type="match status" value="1"/>
</dbReference>
<dbReference type="Gene3D" id="2.40.50.90">
    <property type="match status" value="1"/>
</dbReference>
<feature type="signal peptide" evidence="4">
    <location>
        <begin position="1"/>
        <end position="20"/>
    </location>
</feature>
<keyword evidence="2" id="KW-0255">Endonuclease</keyword>
<dbReference type="SMART" id="SM00318">
    <property type="entry name" value="SNc"/>
    <property type="match status" value="1"/>
</dbReference>
<keyword evidence="1" id="KW-0540">Nuclease</keyword>
<dbReference type="GO" id="GO:0004519">
    <property type="term" value="F:endonuclease activity"/>
    <property type="evidence" value="ECO:0007669"/>
    <property type="project" value="UniProtKB-KW"/>
</dbReference>
<dbReference type="KEGG" id="fls:GLV81_13015"/>
<dbReference type="Proteomes" id="UP000426027">
    <property type="component" value="Chromosome"/>
</dbReference>
<evidence type="ECO:0000256" key="3">
    <source>
        <dbReference type="ARBA" id="ARBA00022801"/>
    </source>
</evidence>
<dbReference type="GO" id="GO:0016787">
    <property type="term" value="F:hydrolase activity"/>
    <property type="evidence" value="ECO:0007669"/>
    <property type="project" value="UniProtKB-KW"/>
</dbReference>
<accession>A0A6I6G966</accession>
<keyword evidence="4" id="KW-0732">Signal</keyword>
<dbReference type="InterPro" id="IPR035437">
    <property type="entry name" value="SNase_OB-fold_sf"/>
</dbReference>
<gene>
    <name evidence="6" type="ORF">GLV81_13015</name>
</gene>
<dbReference type="SUPFAM" id="SSF50199">
    <property type="entry name" value="Staphylococcal nuclease"/>
    <property type="match status" value="1"/>
</dbReference>
<evidence type="ECO:0000256" key="4">
    <source>
        <dbReference type="SAM" id="SignalP"/>
    </source>
</evidence>
<keyword evidence="3" id="KW-0378">Hydrolase</keyword>
<dbReference type="EMBL" id="CP046566">
    <property type="protein sequence ID" value="QGW28894.1"/>
    <property type="molecule type" value="Genomic_DNA"/>
</dbReference>
<dbReference type="Pfam" id="PF00565">
    <property type="entry name" value="SNase"/>
    <property type="match status" value="1"/>
</dbReference>
<evidence type="ECO:0000256" key="2">
    <source>
        <dbReference type="ARBA" id="ARBA00022759"/>
    </source>
</evidence>
<feature type="chain" id="PRO_5026042671" evidence="4">
    <location>
        <begin position="21"/>
        <end position="156"/>
    </location>
</feature>
<dbReference type="AlphaFoldDB" id="A0A6I6G966"/>
<name>A0A6I6G966_9BACT</name>
<organism evidence="6 7">
    <name type="scientific">Phnomibacter ginsenosidimutans</name>
    <dbReference type="NCBI Taxonomy" id="2676868"/>
    <lineage>
        <taxon>Bacteria</taxon>
        <taxon>Pseudomonadati</taxon>
        <taxon>Bacteroidota</taxon>
        <taxon>Chitinophagia</taxon>
        <taxon>Chitinophagales</taxon>
        <taxon>Chitinophagaceae</taxon>
        <taxon>Phnomibacter</taxon>
    </lineage>
</organism>
<evidence type="ECO:0000259" key="5">
    <source>
        <dbReference type="PROSITE" id="PS50830"/>
    </source>
</evidence>
<evidence type="ECO:0000313" key="6">
    <source>
        <dbReference type="EMBL" id="QGW28894.1"/>
    </source>
</evidence>
<proteinExistence type="predicted"/>
<sequence>MNRALLVLLFTLTAWLAVSAQLRGTVIAIADGDTFTLLTAQNQQVKIRLHGIDCPEKKQPYSNNAKAYISSLVFGKQVFVQVKNKDRYGRTIGVVLLEDKRNVNELLLQAGWAWHFKKYDQDARWAAMEQQARRNRKGLWADPNPIAPWDWRARKK</sequence>
<dbReference type="CDD" id="cd00175">
    <property type="entry name" value="SNc"/>
    <property type="match status" value="1"/>
</dbReference>
<dbReference type="PROSITE" id="PS50830">
    <property type="entry name" value="TNASE_3"/>
    <property type="match status" value="1"/>
</dbReference>
<keyword evidence="7" id="KW-1185">Reference proteome</keyword>
<evidence type="ECO:0000256" key="1">
    <source>
        <dbReference type="ARBA" id="ARBA00022722"/>
    </source>
</evidence>
<protein>
    <submittedName>
        <fullName evidence="6">Nuclease</fullName>
    </submittedName>
</protein>
<evidence type="ECO:0000313" key="7">
    <source>
        <dbReference type="Proteomes" id="UP000426027"/>
    </source>
</evidence>
<reference evidence="6 7" key="1">
    <citation type="submission" date="2019-11" db="EMBL/GenBank/DDBJ databases">
        <authorList>
            <person name="Im W.T."/>
        </authorList>
    </citation>
    <scope>NUCLEOTIDE SEQUENCE [LARGE SCALE GENOMIC DNA]</scope>
    <source>
        <strain evidence="6 7">SB-02</strain>
    </source>
</reference>
<dbReference type="GO" id="GO:0005737">
    <property type="term" value="C:cytoplasm"/>
    <property type="evidence" value="ECO:0007669"/>
    <property type="project" value="TreeGrafter"/>
</dbReference>